<protein>
    <recommendedName>
        <fullName evidence="4">Teneurin-like YD-shell domain-containing protein</fullName>
    </recommendedName>
</protein>
<evidence type="ECO:0000256" key="3">
    <source>
        <dbReference type="SAM" id="Phobius"/>
    </source>
</evidence>
<feature type="domain" description="Teneurin-like YD-shell" evidence="4">
    <location>
        <begin position="765"/>
        <end position="1187"/>
    </location>
</feature>
<dbReference type="Pfam" id="PF25023">
    <property type="entry name" value="TEN_YD-shell"/>
    <property type="match status" value="1"/>
</dbReference>
<keyword evidence="3" id="KW-0472">Membrane</keyword>
<comment type="caution">
    <text evidence="5">The sequence shown here is derived from an EMBL/GenBank/DDBJ whole genome shotgun (WGS) entry which is preliminary data.</text>
</comment>
<keyword evidence="3" id="KW-0812">Transmembrane</keyword>
<dbReference type="InterPro" id="IPR022385">
    <property type="entry name" value="Rhs_assc_core"/>
</dbReference>
<dbReference type="Gene3D" id="2.180.10.10">
    <property type="entry name" value="RHS repeat-associated core"/>
    <property type="match status" value="2"/>
</dbReference>
<dbReference type="NCBIfam" id="TIGR03696">
    <property type="entry name" value="Rhs_assc_core"/>
    <property type="match status" value="1"/>
</dbReference>
<dbReference type="InterPro" id="IPR006530">
    <property type="entry name" value="YD"/>
</dbReference>
<dbReference type="Proteomes" id="UP000584642">
    <property type="component" value="Unassembled WGS sequence"/>
</dbReference>
<keyword evidence="6" id="KW-1185">Reference proteome</keyword>
<dbReference type="PANTHER" id="PTHR32305">
    <property type="match status" value="1"/>
</dbReference>
<sequence length="1624" mass="172952">MTTNIYSNAFNFASHQDGKVDPRTGMYSAVVHLVTLRPEGCTQAERTISLTFSMTSPNNTGFGIGWTMSLTTFDPQSGVLALGTGERFVSQSLPPVGYFLSFKDKKLKNVEVKRTDGSTLTVYHSDGTVETLRIPGISGPYKCVALAFDNGERFDFLYDPFGTLQRIVNGSTGTECLSLTYNNGIIAKARSVAPGGRKAEVAFTVANGLMVGITVPYDNTNGNASPLGQPSFAYKYLGFANGLSGITQVDNPMGGVDRIAYQEDGHHYHNGQFLPFVTQWERDPGSGQPPVVRRYSYSSGTNFTGYPYNGGFAEDTDNLYRVVGDYAYWSEETLIDRNAGNAILESTTTTYNKFHLMAREEVRRGAATQITTVTYNEIPGKLFPDQPPNLQIAREIRKSWTTTASTTSRSETTIIESDDYGNVVSKTEPSGIRSAYTYYPVAGEAGKCPADPFGLFVRYRKQETVHPAGGKGTARVTGFTHLQCPRLGGGYFVQRWVDTGSNGVVATCAYVNDTSRAVLHGRLQTMASTLNGATTTTNFTYAVSGGALTETRSIVGHDGKRSDGMRRFDLPTAQLLEVRKPGGTSLRLDLDIMARVIAEVASPGTSAEAARRYEYRYASGSGAGFVPAQLRVTDAKGNRFATRYDGMGRSISSADVSNAQSERRIAATAYDLRGRKVTDTLYDVVNGQELALVTRYAYNDWDEVARTTRPDGSVELSDRNYADNSVTTGTLGLNTTITDHNEFDQVSRVTQVDMAGGRLVTLLRGYDGFGRCTSVTDVDGNMSSFEFDVFDRLVRSVTTPADGSAPRTVTATYPTHTSADLSATIAVNGTTLGARSFDGLGRLTTEARAGMAATSYDYSGGGMLPSRKQSPRGFGIDYTYDAALENVTHVSSGQQSLSSFTYDGVSGQVVSAGAPANSRRYSYNTYEYPVTDTLTIGGTESVSRYTHSPGGRLLRFEAPTADVETRSYDSAGRVAGIVNGPCTIATEYDGYGRVVATTATQSGVTLRTTLAYDSYGREASRTFILNGATLQTVNHEYHRNGDLKRRLTRDGAGTALSDESFGYDGFSRLISYRCIGSHYPSDTLGREVAEQSFTFDAFDNITRVVTKFRDGTSNTSTRSYNPAVPGQLVEIADTAPAARHSLRYDEAGNLIDDGHGQTFRYDELDRLSFSSLAGDYGYDAENRLLTQKEGSATPLTLHYGGSRVVGETQGGASIRYRRDGEQVLGRRLQPAGGPAVDELNAVDESGSVVDVASAGKVLGRMYTPYGESGPTGVTPATPLIERNRIAFNGERLDGAANLYHLGNGRRAYSPQLMMFLSPDPLAPFGGSGYSGYGYANGDPINAIDPTGLASGKSIFSMIFSGLGLILSIILFGVAIAAAIPTGGASLSLLAVVGAIGAGLGVVGAVLDVTSASITLADEINGWDRSDVTNALGIASFVFGVAALVTAGATGIKEGVSTFGKLAGSAQKTVSNGLASTVATATLGKASGAQFVTKVTTSYRVGQGLKAGMASFIGLSESKLVNVLALTSFGMGMAGMGMGIQGFVEGAASGGGAGPNAGGAIGTGQKEAPLPSRNGEDNAPIQPYRPVIPRFEDAVASQRGYDREFDRQVGRIRGSYARELYSGRA</sequence>
<dbReference type="InterPro" id="IPR050708">
    <property type="entry name" value="T6SS_VgrG/RHS"/>
</dbReference>
<dbReference type="PANTHER" id="PTHR32305:SF15">
    <property type="entry name" value="PROTEIN RHSA-RELATED"/>
    <property type="match status" value="1"/>
</dbReference>
<feature type="transmembrane region" description="Helical" evidence="3">
    <location>
        <begin position="1430"/>
        <end position="1451"/>
    </location>
</feature>
<evidence type="ECO:0000256" key="2">
    <source>
        <dbReference type="SAM" id="MobiDB-lite"/>
    </source>
</evidence>
<evidence type="ECO:0000259" key="4">
    <source>
        <dbReference type="Pfam" id="PF25023"/>
    </source>
</evidence>
<dbReference type="RefSeq" id="WP_180284738.1">
    <property type="nucleotide sequence ID" value="NZ_JABFDB010000023.1"/>
</dbReference>
<feature type="transmembrane region" description="Helical" evidence="3">
    <location>
        <begin position="1386"/>
        <end position="1406"/>
    </location>
</feature>
<evidence type="ECO:0000313" key="5">
    <source>
        <dbReference type="EMBL" id="NYZ22960.1"/>
    </source>
</evidence>
<dbReference type="InterPro" id="IPR056823">
    <property type="entry name" value="TEN-like_YD-shell"/>
</dbReference>
<organism evidence="5 6">
    <name type="scientific">Azospirillum oleiclasticum</name>
    <dbReference type="NCBI Taxonomy" id="2735135"/>
    <lineage>
        <taxon>Bacteria</taxon>
        <taxon>Pseudomonadati</taxon>
        <taxon>Pseudomonadota</taxon>
        <taxon>Alphaproteobacteria</taxon>
        <taxon>Rhodospirillales</taxon>
        <taxon>Azospirillaceae</taxon>
        <taxon>Azospirillum</taxon>
    </lineage>
</organism>
<evidence type="ECO:0000313" key="6">
    <source>
        <dbReference type="Proteomes" id="UP000584642"/>
    </source>
</evidence>
<feature type="transmembrane region" description="Helical" evidence="3">
    <location>
        <begin position="1354"/>
        <end position="1379"/>
    </location>
</feature>
<name>A0ABX2TGT1_9PROT</name>
<evidence type="ECO:0000256" key="1">
    <source>
        <dbReference type="ARBA" id="ARBA00022737"/>
    </source>
</evidence>
<keyword evidence="1" id="KW-0677">Repeat</keyword>
<proteinExistence type="predicted"/>
<accession>A0ABX2TGT1</accession>
<keyword evidence="3" id="KW-1133">Transmembrane helix</keyword>
<dbReference type="NCBIfam" id="TIGR01643">
    <property type="entry name" value="YD_repeat_2x"/>
    <property type="match status" value="1"/>
</dbReference>
<dbReference type="EMBL" id="JABFDB010000023">
    <property type="protein sequence ID" value="NYZ22960.1"/>
    <property type="molecule type" value="Genomic_DNA"/>
</dbReference>
<gene>
    <name evidence="5" type="ORF">HND93_24910</name>
</gene>
<feature type="region of interest" description="Disordered" evidence="2">
    <location>
        <begin position="1554"/>
        <end position="1583"/>
    </location>
</feature>
<reference evidence="5 6" key="1">
    <citation type="submission" date="2020-05" db="EMBL/GenBank/DDBJ databases">
        <title>Azospirillum oleiclasticum sp. nov, a nitrogen-fixing and heavy crude oil-emulsifying bacterium isolated from the crude oil of Yumen Oilfield.</title>
        <authorList>
            <person name="Wu D."/>
            <person name="Cai M."/>
            <person name="Zhang X."/>
        </authorList>
    </citation>
    <scope>NUCLEOTIDE SEQUENCE [LARGE SCALE GENOMIC DNA]</scope>
    <source>
        <strain evidence="5 6">ROY-1-1-2</strain>
    </source>
</reference>